<accession>A0A9P8Q6L2</accession>
<keyword evidence="1" id="KW-0812">Transmembrane</keyword>
<protein>
    <submittedName>
        <fullName evidence="2">Uncharacterized protein</fullName>
    </submittedName>
</protein>
<keyword evidence="1" id="KW-1133">Transmembrane helix</keyword>
<sequence>MMRREEMLAVKKNSLVSNTLLSNNRRFGNLFSGSFNLFNERVGLWNFWEISLNIRNSWGNLGDNWFSLVVGGFRSAGGGSTRGEGSSRSGGLGFVFSNSGGGSSNLVLLLDKLGNWTQFLVNLLQDRFSLFVSNLGVFFSLVLTDLVTLGNNFVNFSLVSFVNEW</sequence>
<evidence type="ECO:0000256" key="1">
    <source>
        <dbReference type="SAM" id="Phobius"/>
    </source>
</evidence>
<dbReference type="AlphaFoldDB" id="A0A9P8Q6L2"/>
<dbReference type="Proteomes" id="UP000774326">
    <property type="component" value="Unassembled WGS sequence"/>
</dbReference>
<keyword evidence="3" id="KW-1185">Reference proteome</keyword>
<reference evidence="2" key="1">
    <citation type="journal article" date="2021" name="Open Biol.">
        <title>Shared evolutionary footprints suggest mitochondrial oxidative damage underlies multiple complex I losses in fungi.</title>
        <authorList>
            <person name="Schikora-Tamarit M.A."/>
            <person name="Marcet-Houben M."/>
            <person name="Nosek J."/>
            <person name="Gabaldon T."/>
        </authorList>
    </citation>
    <scope>NUCLEOTIDE SEQUENCE</scope>
    <source>
        <strain evidence="2">CBS2887</strain>
    </source>
</reference>
<keyword evidence="1" id="KW-0472">Membrane</keyword>
<dbReference type="EMBL" id="JAEUBG010002791">
    <property type="protein sequence ID" value="KAH3684060.1"/>
    <property type="molecule type" value="Genomic_DNA"/>
</dbReference>
<feature type="transmembrane region" description="Helical" evidence="1">
    <location>
        <begin position="128"/>
        <end position="149"/>
    </location>
</feature>
<comment type="caution">
    <text evidence="2">The sequence shown here is derived from an EMBL/GenBank/DDBJ whole genome shotgun (WGS) entry which is preliminary data.</text>
</comment>
<gene>
    <name evidence="2" type="ORF">WICPIJ_004962</name>
</gene>
<organism evidence="2 3">
    <name type="scientific">Wickerhamomyces pijperi</name>
    <name type="common">Yeast</name>
    <name type="synonym">Pichia pijperi</name>
    <dbReference type="NCBI Taxonomy" id="599730"/>
    <lineage>
        <taxon>Eukaryota</taxon>
        <taxon>Fungi</taxon>
        <taxon>Dikarya</taxon>
        <taxon>Ascomycota</taxon>
        <taxon>Saccharomycotina</taxon>
        <taxon>Saccharomycetes</taxon>
        <taxon>Phaffomycetales</taxon>
        <taxon>Wickerhamomycetaceae</taxon>
        <taxon>Wickerhamomyces</taxon>
    </lineage>
</organism>
<reference evidence="2" key="2">
    <citation type="submission" date="2021-01" db="EMBL/GenBank/DDBJ databases">
        <authorList>
            <person name="Schikora-Tamarit M.A."/>
        </authorList>
    </citation>
    <scope>NUCLEOTIDE SEQUENCE</scope>
    <source>
        <strain evidence="2">CBS2887</strain>
    </source>
</reference>
<evidence type="ECO:0000313" key="3">
    <source>
        <dbReference type="Proteomes" id="UP000774326"/>
    </source>
</evidence>
<name>A0A9P8Q6L2_WICPI</name>
<evidence type="ECO:0000313" key="2">
    <source>
        <dbReference type="EMBL" id="KAH3684060.1"/>
    </source>
</evidence>
<proteinExistence type="predicted"/>